<dbReference type="InterPro" id="IPR031468">
    <property type="entry name" value="SMP_LBD"/>
</dbReference>
<feature type="transmembrane region" description="Helical" evidence="7">
    <location>
        <begin position="57"/>
        <end position="76"/>
    </location>
</feature>
<reference evidence="10 11" key="1">
    <citation type="journal article" date="2015" name="Genome Biol. Evol.">
        <title>Comparative Genomics of a Bacterivorous Green Alga Reveals Evolutionary Causalities and Consequences of Phago-Mixotrophic Mode of Nutrition.</title>
        <authorList>
            <person name="Burns J.A."/>
            <person name="Paasch A."/>
            <person name="Narechania A."/>
            <person name="Kim E."/>
        </authorList>
    </citation>
    <scope>NUCLEOTIDE SEQUENCE [LARGE SCALE GENOMIC DNA]</scope>
    <source>
        <strain evidence="10 11">PLY_AMNH</strain>
    </source>
</reference>
<comment type="caution">
    <text evidence="10">The sequence shown here is derived from an EMBL/GenBank/DDBJ whole genome shotgun (WGS) entry which is preliminary data.</text>
</comment>
<keyword evidence="2" id="KW-0813">Transport</keyword>
<evidence type="ECO:0000259" key="8">
    <source>
        <dbReference type="PROSITE" id="PS50004"/>
    </source>
</evidence>
<dbReference type="Gene3D" id="2.60.40.150">
    <property type="entry name" value="C2 domain"/>
    <property type="match status" value="1"/>
</dbReference>
<evidence type="ECO:0000259" key="9">
    <source>
        <dbReference type="PROSITE" id="PS51847"/>
    </source>
</evidence>
<dbReference type="InterPro" id="IPR035892">
    <property type="entry name" value="C2_domain_sf"/>
</dbReference>
<keyword evidence="7" id="KW-0812">Transmembrane</keyword>
<protein>
    <recommendedName>
        <fullName evidence="12">C2 domain-containing protein</fullName>
    </recommendedName>
</protein>
<evidence type="ECO:0000256" key="3">
    <source>
        <dbReference type="ARBA" id="ARBA00023055"/>
    </source>
</evidence>
<dbReference type="AlphaFoldDB" id="A0AAE0F8B9"/>
<accession>A0AAE0F8B9</accession>
<keyword evidence="7" id="KW-1133">Transmembrane helix</keyword>
<evidence type="ECO:0008006" key="12">
    <source>
        <dbReference type="Google" id="ProtNLM"/>
    </source>
</evidence>
<evidence type="ECO:0000256" key="2">
    <source>
        <dbReference type="ARBA" id="ARBA00022448"/>
    </source>
</evidence>
<dbReference type="PANTHER" id="PTHR47042">
    <property type="entry name" value="C2 DOMAIN-CONTAINING PROTEIN-LIKE"/>
    <property type="match status" value="1"/>
</dbReference>
<feature type="compositionally biased region" description="Basic and acidic residues" evidence="6">
    <location>
        <begin position="204"/>
        <end position="217"/>
    </location>
</feature>
<dbReference type="Proteomes" id="UP001190700">
    <property type="component" value="Unassembled WGS sequence"/>
</dbReference>
<dbReference type="InterPro" id="IPR052847">
    <property type="entry name" value="Ext_Synaptotagmin/KAHRP-like"/>
</dbReference>
<dbReference type="PANTHER" id="PTHR47042:SF4">
    <property type="entry name" value="OS02G0313700 PROTEIN"/>
    <property type="match status" value="1"/>
</dbReference>
<evidence type="ECO:0000256" key="5">
    <source>
        <dbReference type="ARBA" id="ARBA00023136"/>
    </source>
</evidence>
<feature type="domain" description="SMP-LTD" evidence="9">
    <location>
        <begin position="133"/>
        <end position="345"/>
    </location>
</feature>
<keyword evidence="11" id="KW-1185">Reference proteome</keyword>
<keyword evidence="4" id="KW-0446">Lipid-binding</keyword>
<name>A0AAE0F8B9_9CHLO</name>
<dbReference type="EMBL" id="LGRX02023023">
    <property type="protein sequence ID" value="KAK3254932.1"/>
    <property type="molecule type" value="Genomic_DNA"/>
</dbReference>
<dbReference type="GO" id="GO:0016020">
    <property type="term" value="C:membrane"/>
    <property type="evidence" value="ECO:0007669"/>
    <property type="project" value="UniProtKB-SubCell"/>
</dbReference>
<organism evidence="10 11">
    <name type="scientific">Cymbomonas tetramitiformis</name>
    <dbReference type="NCBI Taxonomy" id="36881"/>
    <lineage>
        <taxon>Eukaryota</taxon>
        <taxon>Viridiplantae</taxon>
        <taxon>Chlorophyta</taxon>
        <taxon>Pyramimonadophyceae</taxon>
        <taxon>Pyramimonadales</taxon>
        <taxon>Pyramimonadaceae</taxon>
        <taxon>Cymbomonas</taxon>
    </lineage>
</organism>
<evidence type="ECO:0000256" key="4">
    <source>
        <dbReference type="ARBA" id="ARBA00023121"/>
    </source>
</evidence>
<feature type="domain" description="C2" evidence="8">
    <location>
        <begin position="345"/>
        <end position="429"/>
    </location>
</feature>
<feature type="region of interest" description="Disordered" evidence="6">
    <location>
        <begin position="196"/>
        <end position="217"/>
    </location>
</feature>
<evidence type="ECO:0000313" key="10">
    <source>
        <dbReference type="EMBL" id="KAK3254932.1"/>
    </source>
</evidence>
<evidence type="ECO:0000313" key="11">
    <source>
        <dbReference type="Proteomes" id="UP001190700"/>
    </source>
</evidence>
<evidence type="ECO:0000256" key="7">
    <source>
        <dbReference type="SAM" id="Phobius"/>
    </source>
</evidence>
<dbReference type="PROSITE" id="PS51847">
    <property type="entry name" value="SMP"/>
    <property type="match status" value="1"/>
</dbReference>
<evidence type="ECO:0000256" key="6">
    <source>
        <dbReference type="SAM" id="MobiDB-lite"/>
    </source>
</evidence>
<keyword evidence="3" id="KW-0445">Lipid transport</keyword>
<sequence length="429" mass="48592">MEKEGEVFRTFETENQVEKAPAIDKAKKADFFAMIKELADHMEVREETAFSKVVGKLASYPFMVHLVCVAMFIWFVSSMTPIFSPILYSLTLGSSLWYLFQIEKEQIAKQVKTREAAEIADHAARTKNQTFSDKETATWLNQLLVRFWPNLIEPIVSQSIRDSVQPYLDQYRPAFLEQLQIDACALGSRPPFVKGATSHIIPPEPKEKQGDEHGDEKEDKLGGVELVLHLELISSRDMILRIIAKLSEDSKLHPLKGMAFQAVLERIVLQGELRVRFSGLKAEYPYVGKMRIAFANRPTIDFKVKPLNLMDICEVPFVSTLVDKLLGDILASFVVEPNPLILNFVDILVGEEQHTNPKKPSVEIRVDVLEAANLVAADTDMSSLMSKKTSDPFVMVAILAETQKTSVVKRSLNPTWEESFIFHMWPVRP</sequence>
<dbReference type="GO" id="GO:0006869">
    <property type="term" value="P:lipid transport"/>
    <property type="evidence" value="ECO:0007669"/>
    <property type="project" value="UniProtKB-KW"/>
</dbReference>
<dbReference type="GO" id="GO:0008289">
    <property type="term" value="F:lipid binding"/>
    <property type="evidence" value="ECO:0007669"/>
    <property type="project" value="UniProtKB-KW"/>
</dbReference>
<dbReference type="SUPFAM" id="SSF49562">
    <property type="entry name" value="C2 domain (Calcium/lipid-binding domain, CaLB)"/>
    <property type="match status" value="1"/>
</dbReference>
<dbReference type="Pfam" id="PF25669">
    <property type="entry name" value="SMP_MUG190-like"/>
    <property type="match status" value="1"/>
</dbReference>
<dbReference type="PROSITE" id="PS50004">
    <property type="entry name" value="C2"/>
    <property type="match status" value="1"/>
</dbReference>
<proteinExistence type="predicted"/>
<gene>
    <name evidence="10" type="ORF">CYMTET_35870</name>
</gene>
<dbReference type="Pfam" id="PF00168">
    <property type="entry name" value="C2"/>
    <property type="match status" value="1"/>
</dbReference>
<evidence type="ECO:0000256" key="1">
    <source>
        <dbReference type="ARBA" id="ARBA00004370"/>
    </source>
</evidence>
<dbReference type="InterPro" id="IPR000008">
    <property type="entry name" value="C2_dom"/>
</dbReference>
<comment type="subcellular location">
    <subcellularLocation>
        <location evidence="1">Membrane</location>
    </subcellularLocation>
</comment>
<keyword evidence="5 7" id="KW-0472">Membrane</keyword>